<reference evidence="4 5" key="1">
    <citation type="submission" date="2013-01" db="EMBL/GenBank/DDBJ databases">
        <authorList>
            <person name="Bench S."/>
        </authorList>
    </citation>
    <scope>NUCLEOTIDE SEQUENCE [LARGE SCALE GENOMIC DNA]</scope>
    <source>
        <strain evidence="4 5">WH 8502</strain>
    </source>
</reference>
<dbReference type="GO" id="GO:0019693">
    <property type="term" value="P:ribose phosphate metabolic process"/>
    <property type="evidence" value="ECO:0007669"/>
    <property type="project" value="TreeGrafter"/>
</dbReference>
<dbReference type="PANTHER" id="PTHR11839">
    <property type="entry name" value="UDP/ADP-SUGAR PYROPHOSPHATASE"/>
    <property type="match status" value="1"/>
</dbReference>
<dbReference type="PROSITE" id="PS51462">
    <property type="entry name" value="NUDIX"/>
    <property type="match status" value="1"/>
</dbReference>
<dbReference type="PROSITE" id="PS00893">
    <property type="entry name" value="NUDIX_BOX"/>
    <property type="match status" value="1"/>
</dbReference>
<dbReference type="AlphaFoldDB" id="T2IBC6"/>
<dbReference type="EMBL" id="CAQK01000241">
    <property type="protein sequence ID" value="CCQ50127.1"/>
    <property type="molecule type" value="Genomic_DNA"/>
</dbReference>
<dbReference type="GO" id="GO:0005829">
    <property type="term" value="C:cytosol"/>
    <property type="evidence" value="ECO:0007669"/>
    <property type="project" value="TreeGrafter"/>
</dbReference>
<protein>
    <submittedName>
        <fullName evidence="4">ADP-ribose pyrophosphatase</fullName>
        <ecNumber evidence="4">3.6.1.13</ecNumber>
    </submittedName>
</protein>
<name>T2IBC6_CROWT</name>
<accession>T2IBC6</accession>
<comment type="cofactor">
    <cofactor evidence="1">
        <name>Mg(2+)</name>
        <dbReference type="ChEBI" id="CHEBI:18420"/>
    </cofactor>
</comment>
<comment type="caution">
    <text evidence="4">The sequence shown here is derived from an EMBL/GenBank/DDBJ whole genome shotgun (WGS) entry which is preliminary data.</text>
</comment>
<proteinExistence type="predicted"/>
<dbReference type="RefSeq" id="WP_021829894.1">
    <property type="nucleotide sequence ID" value="NZ_CAQK01000241.1"/>
</dbReference>
<dbReference type="CDD" id="cd03424">
    <property type="entry name" value="NUDIX_ADPRase_Nudt5_UGPPase_Nudt14"/>
    <property type="match status" value="1"/>
</dbReference>
<gene>
    <name evidence="4" type="ORF">CWATWH8502_1740</name>
</gene>
<keyword evidence="2 4" id="KW-0378">Hydrolase</keyword>
<sequence>MSTEKELPTYIEQQLFYRGRKFNFDVNKLRLPNGVEGNWECIRHPGGALAVPITQDGKLVLVKQYRFAVEQRILEFPAGTLEVNEEPAITIKREIQEETGYEAKKWHYLGEFPLAPGYSDEYIYAFLAQELEKLEHPPQQDDDEDIEVILMSFEEFEQGIISGEIIDGKTIASFFIAKLFLEKNRNVSYELGVRS</sequence>
<reference evidence="4 5" key="2">
    <citation type="submission" date="2013-09" db="EMBL/GenBank/DDBJ databases">
        <title>Whole genome comparison of six Crocosphaera watsonii strains with differing phenotypes.</title>
        <authorList>
            <person name="Bench S.R."/>
            <person name="Heller P."/>
            <person name="Frank I."/>
            <person name="Arciniega M."/>
            <person name="Shilova I.N."/>
            <person name="Zehr J.P."/>
        </authorList>
    </citation>
    <scope>NUCLEOTIDE SEQUENCE [LARGE SCALE GENOMIC DNA]</scope>
    <source>
        <strain evidence="4 5">WH 8502</strain>
    </source>
</reference>
<dbReference type="Pfam" id="PF00293">
    <property type="entry name" value="NUDIX"/>
    <property type="match status" value="1"/>
</dbReference>
<evidence type="ECO:0000313" key="4">
    <source>
        <dbReference type="EMBL" id="CCQ50127.1"/>
    </source>
</evidence>
<evidence type="ECO:0000313" key="5">
    <source>
        <dbReference type="Proteomes" id="UP000018348"/>
    </source>
</evidence>
<dbReference type="EC" id="3.6.1.13" evidence="4"/>
<dbReference type="Gene3D" id="3.90.79.10">
    <property type="entry name" value="Nucleoside Triphosphate Pyrophosphohydrolase"/>
    <property type="match status" value="1"/>
</dbReference>
<feature type="domain" description="Nudix hydrolase" evidence="3">
    <location>
        <begin position="42"/>
        <end position="173"/>
    </location>
</feature>
<dbReference type="Proteomes" id="UP000018348">
    <property type="component" value="Unassembled WGS sequence"/>
</dbReference>
<dbReference type="GO" id="GO:0047631">
    <property type="term" value="F:ADP-ribose diphosphatase activity"/>
    <property type="evidence" value="ECO:0007669"/>
    <property type="project" value="UniProtKB-EC"/>
</dbReference>
<dbReference type="InterPro" id="IPR015797">
    <property type="entry name" value="NUDIX_hydrolase-like_dom_sf"/>
</dbReference>
<evidence type="ECO:0000259" key="3">
    <source>
        <dbReference type="PROSITE" id="PS51462"/>
    </source>
</evidence>
<evidence type="ECO:0000256" key="1">
    <source>
        <dbReference type="ARBA" id="ARBA00001946"/>
    </source>
</evidence>
<dbReference type="GO" id="GO:0006753">
    <property type="term" value="P:nucleoside phosphate metabolic process"/>
    <property type="evidence" value="ECO:0007669"/>
    <property type="project" value="TreeGrafter"/>
</dbReference>
<evidence type="ECO:0000256" key="2">
    <source>
        <dbReference type="ARBA" id="ARBA00022801"/>
    </source>
</evidence>
<dbReference type="InterPro" id="IPR000086">
    <property type="entry name" value="NUDIX_hydrolase_dom"/>
</dbReference>
<dbReference type="InterPro" id="IPR020084">
    <property type="entry name" value="NUDIX_hydrolase_CS"/>
</dbReference>
<dbReference type="SUPFAM" id="SSF55811">
    <property type="entry name" value="Nudix"/>
    <property type="match status" value="1"/>
</dbReference>
<dbReference type="PANTHER" id="PTHR11839:SF18">
    <property type="entry name" value="NUDIX HYDROLASE DOMAIN-CONTAINING PROTEIN"/>
    <property type="match status" value="1"/>
</dbReference>
<organism evidence="4 5">
    <name type="scientific">Crocosphaera watsonii WH 8502</name>
    <dbReference type="NCBI Taxonomy" id="423474"/>
    <lineage>
        <taxon>Bacteria</taxon>
        <taxon>Bacillati</taxon>
        <taxon>Cyanobacteriota</taxon>
        <taxon>Cyanophyceae</taxon>
        <taxon>Oscillatoriophycideae</taxon>
        <taxon>Chroococcales</taxon>
        <taxon>Aphanothecaceae</taxon>
        <taxon>Crocosphaera</taxon>
    </lineage>
</organism>